<organism evidence="1 2">
    <name type="scientific">Armadillidium nasatum</name>
    <dbReference type="NCBI Taxonomy" id="96803"/>
    <lineage>
        <taxon>Eukaryota</taxon>
        <taxon>Metazoa</taxon>
        <taxon>Ecdysozoa</taxon>
        <taxon>Arthropoda</taxon>
        <taxon>Crustacea</taxon>
        <taxon>Multicrustacea</taxon>
        <taxon>Malacostraca</taxon>
        <taxon>Eumalacostraca</taxon>
        <taxon>Peracarida</taxon>
        <taxon>Isopoda</taxon>
        <taxon>Oniscidea</taxon>
        <taxon>Crinocheta</taxon>
        <taxon>Armadillidiidae</taxon>
        <taxon>Armadillidium</taxon>
    </lineage>
</organism>
<reference evidence="1 2" key="1">
    <citation type="journal article" date="2019" name="PLoS Biol.">
        <title>Sex chromosomes control vertical transmission of feminizing Wolbachia symbionts in an isopod.</title>
        <authorList>
            <person name="Becking T."/>
            <person name="Chebbi M.A."/>
            <person name="Giraud I."/>
            <person name="Moumen B."/>
            <person name="Laverre T."/>
            <person name="Caubet Y."/>
            <person name="Peccoud J."/>
            <person name="Gilbert C."/>
            <person name="Cordaux R."/>
        </authorList>
    </citation>
    <scope>NUCLEOTIDE SEQUENCE [LARGE SCALE GENOMIC DNA]</scope>
    <source>
        <strain evidence="1">ANa2</strain>
        <tissue evidence="1">Whole body excluding digestive tract and cuticle</tissue>
    </source>
</reference>
<name>A0A5N5SLM6_9CRUS</name>
<proteinExistence type="predicted"/>
<sequence>MLSLFVNASQHVSPRLSISKGSAYLINSKNSYDSLYPAGPPACNDLLVPQAYIVDVSLSNVIKGNSALLKCNIPSFVADFVQVSSWVTDKGHTFLPSDNYVKIM</sequence>
<dbReference type="Gene3D" id="2.60.40.10">
    <property type="entry name" value="Immunoglobulins"/>
    <property type="match status" value="1"/>
</dbReference>
<evidence type="ECO:0008006" key="3">
    <source>
        <dbReference type="Google" id="ProtNLM"/>
    </source>
</evidence>
<evidence type="ECO:0000313" key="2">
    <source>
        <dbReference type="Proteomes" id="UP000326759"/>
    </source>
</evidence>
<accession>A0A5N5SLM6</accession>
<dbReference type="Proteomes" id="UP000326759">
    <property type="component" value="Unassembled WGS sequence"/>
</dbReference>
<comment type="caution">
    <text evidence="1">The sequence shown here is derived from an EMBL/GenBank/DDBJ whole genome shotgun (WGS) entry which is preliminary data.</text>
</comment>
<dbReference type="AlphaFoldDB" id="A0A5N5SLM6"/>
<dbReference type="EMBL" id="SEYY01023974">
    <property type="protein sequence ID" value="KAB7494489.1"/>
    <property type="molecule type" value="Genomic_DNA"/>
</dbReference>
<gene>
    <name evidence="1" type="ORF">Anas_07288</name>
</gene>
<dbReference type="InterPro" id="IPR013783">
    <property type="entry name" value="Ig-like_fold"/>
</dbReference>
<evidence type="ECO:0000313" key="1">
    <source>
        <dbReference type="EMBL" id="KAB7494489.1"/>
    </source>
</evidence>
<protein>
    <recommendedName>
        <fullName evidence="3">Down syndrome cell adhesion molecule-like protein Dscam2</fullName>
    </recommendedName>
</protein>
<dbReference type="OrthoDB" id="6371369at2759"/>
<keyword evidence="2" id="KW-1185">Reference proteome</keyword>